<dbReference type="Pfam" id="PF14329">
    <property type="entry name" value="DUF4386"/>
    <property type="match status" value="1"/>
</dbReference>
<evidence type="ECO:0000313" key="2">
    <source>
        <dbReference type="EMBL" id="TMJ10412.1"/>
    </source>
</evidence>
<dbReference type="InterPro" id="IPR025495">
    <property type="entry name" value="DUF4386"/>
</dbReference>
<reference evidence="4 5" key="1">
    <citation type="journal article" date="2019" name="Nat. Microbiol.">
        <title>Mediterranean grassland soil C-N compound turnover is dependent on rainfall and depth, and is mediated by genomically divergent microorganisms.</title>
        <authorList>
            <person name="Diamond S."/>
            <person name="Andeer P.F."/>
            <person name="Li Z."/>
            <person name="Crits-Christoph A."/>
            <person name="Burstein D."/>
            <person name="Anantharaman K."/>
            <person name="Lane K.R."/>
            <person name="Thomas B.C."/>
            <person name="Pan C."/>
            <person name="Northen T.R."/>
            <person name="Banfield J.F."/>
        </authorList>
    </citation>
    <scope>NUCLEOTIDE SEQUENCE [LARGE SCALE GENOMIC DNA]</scope>
    <source>
        <strain evidence="3">NP_1</strain>
        <strain evidence="2">NP_2</strain>
    </source>
</reference>
<sequence length="211" mass="21830">MNPRPQTAGTAGIIAGVLLAVLLILFMTSGMRPEAMADPGKMMAYAGQNAGRWRNMAFLGILTTIAAVFYFPGLAARLRDRTPSRATGVLYFGILGIGGHGLGAALQWAGDPLVAGASDAVAASHAWVALNAVHAGLETFGSIGTGLVMLLAGWAAMTSKAFSPGVAWVGLVGGIVTLVSVLRPPGPLFLLSFLLSILFLIWSGLELRKAK</sequence>
<feature type="transmembrane region" description="Helical" evidence="1">
    <location>
        <begin position="188"/>
        <end position="205"/>
    </location>
</feature>
<organism evidence="2 5">
    <name type="scientific">Candidatus Segetimicrobium genomatis</name>
    <dbReference type="NCBI Taxonomy" id="2569760"/>
    <lineage>
        <taxon>Bacteria</taxon>
        <taxon>Bacillati</taxon>
        <taxon>Candidatus Sysuimicrobiota</taxon>
        <taxon>Candidatus Sysuimicrobiia</taxon>
        <taxon>Candidatus Sysuimicrobiales</taxon>
        <taxon>Candidatus Segetimicrobiaceae</taxon>
        <taxon>Candidatus Segetimicrobium</taxon>
    </lineage>
</organism>
<dbReference type="Proteomes" id="UP000315217">
    <property type="component" value="Unassembled WGS sequence"/>
</dbReference>
<dbReference type="EMBL" id="VBAJ01000012">
    <property type="protein sequence ID" value="TMJ10412.1"/>
    <property type="molecule type" value="Genomic_DNA"/>
</dbReference>
<evidence type="ECO:0000256" key="1">
    <source>
        <dbReference type="SAM" id="Phobius"/>
    </source>
</evidence>
<protein>
    <submittedName>
        <fullName evidence="2">DUF4386 family protein</fullName>
    </submittedName>
</protein>
<keyword evidence="1" id="KW-0812">Transmembrane</keyword>
<evidence type="ECO:0000313" key="4">
    <source>
        <dbReference type="Proteomes" id="UP000315217"/>
    </source>
</evidence>
<feature type="transmembrane region" description="Helical" evidence="1">
    <location>
        <begin position="129"/>
        <end position="154"/>
    </location>
</feature>
<evidence type="ECO:0000313" key="5">
    <source>
        <dbReference type="Proteomes" id="UP000318661"/>
    </source>
</evidence>
<dbReference type="Proteomes" id="UP000318661">
    <property type="component" value="Unassembled WGS sequence"/>
</dbReference>
<gene>
    <name evidence="3" type="ORF">E6G98_00665</name>
    <name evidence="2" type="ORF">E6G99_00600</name>
</gene>
<dbReference type="EMBL" id="VBAI01000008">
    <property type="protein sequence ID" value="TMJ13333.1"/>
    <property type="molecule type" value="Genomic_DNA"/>
</dbReference>
<keyword evidence="1" id="KW-1133">Transmembrane helix</keyword>
<feature type="transmembrane region" description="Helical" evidence="1">
    <location>
        <begin position="161"/>
        <end position="182"/>
    </location>
</feature>
<proteinExistence type="predicted"/>
<feature type="transmembrane region" description="Helical" evidence="1">
    <location>
        <begin position="88"/>
        <end position="109"/>
    </location>
</feature>
<comment type="caution">
    <text evidence="2">The sequence shown here is derived from an EMBL/GenBank/DDBJ whole genome shotgun (WGS) entry which is preliminary data.</text>
</comment>
<feature type="transmembrane region" description="Helical" evidence="1">
    <location>
        <begin position="53"/>
        <end position="76"/>
    </location>
</feature>
<keyword evidence="1" id="KW-0472">Membrane</keyword>
<evidence type="ECO:0000313" key="3">
    <source>
        <dbReference type="EMBL" id="TMJ13333.1"/>
    </source>
</evidence>
<name>A0A537LR54_9BACT</name>
<dbReference type="AlphaFoldDB" id="A0A537LR54"/>
<accession>A0A537LR54</accession>